<evidence type="ECO:0000256" key="1">
    <source>
        <dbReference type="SAM" id="Phobius"/>
    </source>
</evidence>
<dbReference type="AlphaFoldDB" id="A0A928Y6D2"/>
<reference evidence="2" key="1">
    <citation type="submission" date="2020-05" db="EMBL/GenBank/DDBJ databases">
        <title>High-Quality Genomes of Partial-Nitritation/Anammox System by Hierarchical Clustering Based Hybrid Assembly.</title>
        <authorList>
            <person name="Liu L."/>
            <person name="Wang Y."/>
            <person name="Che Y."/>
            <person name="Chen Y."/>
            <person name="Xia Y."/>
            <person name="Luo R."/>
            <person name="Cheng S.H."/>
            <person name="Zheng C."/>
            <person name="Zhang T."/>
        </authorList>
    </citation>
    <scope>NUCLEOTIDE SEQUENCE</scope>
    <source>
        <strain evidence="2">H1_PAT1</strain>
    </source>
</reference>
<gene>
    <name evidence="2" type="ORF">HS096_00615</name>
</gene>
<dbReference type="Proteomes" id="UP000710385">
    <property type="component" value="Unassembled WGS sequence"/>
</dbReference>
<proteinExistence type="predicted"/>
<name>A0A928Y6D2_UNCKA</name>
<feature type="transmembrane region" description="Helical" evidence="1">
    <location>
        <begin position="7"/>
        <end position="31"/>
    </location>
</feature>
<comment type="caution">
    <text evidence="2">The sequence shown here is derived from an EMBL/GenBank/DDBJ whole genome shotgun (WGS) entry which is preliminary data.</text>
</comment>
<accession>A0A928Y6D2</accession>
<protein>
    <submittedName>
        <fullName evidence="2">Uncharacterized protein</fullName>
    </submittedName>
</protein>
<sequence length="99" mass="11394">MELRDTYRFLVGLLLALLIVTAGLDAFALWTNADAEALNSLPFLPSFIILTFIIFAVVVHRSWDKLLKDERKRILREFAKDSYLHPSHRPDPDKWNGLG</sequence>
<feature type="transmembrane region" description="Helical" evidence="1">
    <location>
        <begin position="43"/>
        <end position="63"/>
    </location>
</feature>
<keyword evidence="1" id="KW-1133">Transmembrane helix</keyword>
<organism evidence="2 3">
    <name type="scientific">candidate division WWE3 bacterium</name>
    <dbReference type="NCBI Taxonomy" id="2053526"/>
    <lineage>
        <taxon>Bacteria</taxon>
        <taxon>Katanobacteria</taxon>
    </lineage>
</organism>
<evidence type="ECO:0000313" key="3">
    <source>
        <dbReference type="Proteomes" id="UP000710385"/>
    </source>
</evidence>
<keyword evidence="1" id="KW-0472">Membrane</keyword>
<evidence type="ECO:0000313" key="2">
    <source>
        <dbReference type="EMBL" id="MBE7524891.1"/>
    </source>
</evidence>
<dbReference type="EMBL" id="JABTTY010000001">
    <property type="protein sequence ID" value="MBE7524891.1"/>
    <property type="molecule type" value="Genomic_DNA"/>
</dbReference>
<keyword evidence="1" id="KW-0812">Transmembrane</keyword>